<dbReference type="Gene3D" id="3.30.565.10">
    <property type="entry name" value="Histidine kinase-like ATPase, C-terminal domain"/>
    <property type="match status" value="1"/>
</dbReference>
<reference evidence="7" key="1">
    <citation type="submission" date="2020-12" db="EMBL/GenBank/DDBJ databases">
        <title>Desulfobium dissulfuricans gen. nov., sp. nov., a novel mesophilic, sulfate-reducing bacterium isolated from a deep-sea hydrothermal vent.</title>
        <authorList>
            <person name="Hashimoto Y."/>
            <person name="Tame A."/>
            <person name="Sawayama S."/>
            <person name="Miyazaki J."/>
            <person name="Takai K."/>
            <person name="Nakagawa S."/>
        </authorList>
    </citation>
    <scope>NUCLEOTIDE SEQUENCE</scope>
    <source>
        <strain evidence="7">GF1</strain>
    </source>
</reference>
<dbReference type="PANTHER" id="PTHR33525:SF3">
    <property type="entry name" value="RIBONUCLEASE Y"/>
    <property type="match status" value="1"/>
</dbReference>
<dbReference type="SUPFAM" id="SSF55781">
    <property type="entry name" value="GAF domain-like"/>
    <property type="match status" value="1"/>
</dbReference>
<dbReference type="Pfam" id="PF00512">
    <property type="entry name" value="HisKA"/>
    <property type="match status" value="1"/>
</dbReference>
<dbReference type="EMBL" id="AP024233">
    <property type="protein sequence ID" value="BCO09551.1"/>
    <property type="molecule type" value="Genomic_DNA"/>
</dbReference>
<gene>
    <name evidence="7" type="ORF">GF1_19270</name>
</gene>
<dbReference type="Pfam" id="PF02518">
    <property type="entry name" value="HATPase_c"/>
    <property type="match status" value="1"/>
</dbReference>
<dbReference type="InterPro" id="IPR036890">
    <property type="entry name" value="HATPase_C_sf"/>
</dbReference>
<evidence type="ECO:0000256" key="4">
    <source>
        <dbReference type="SAM" id="MobiDB-lite"/>
    </source>
</evidence>
<dbReference type="SUPFAM" id="SSF109604">
    <property type="entry name" value="HD-domain/PDEase-like"/>
    <property type="match status" value="1"/>
</dbReference>
<dbReference type="Pfam" id="PF08668">
    <property type="entry name" value="HDOD"/>
    <property type="match status" value="1"/>
</dbReference>
<dbReference type="InterPro" id="IPR052340">
    <property type="entry name" value="RNase_Y/CdgJ"/>
</dbReference>
<feature type="domain" description="Histidine kinase" evidence="5">
    <location>
        <begin position="499"/>
        <end position="712"/>
    </location>
</feature>
<dbReference type="Gene3D" id="1.10.3210.10">
    <property type="entry name" value="Hypothetical protein af1432"/>
    <property type="match status" value="1"/>
</dbReference>
<dbReference type="SUPFAM" id="SSF55874">
    <property type="entry name" value="ATPase domain of HSP90 chaperone/DNA topoisomerase II/histidine kinase"/>
    <property type="match status" value="1"/>
</dbReference>
<dbReference type="InterPro" id="IPR004358">
    <property type="entry name" value="Sig_transdc_His_kin-like_C"/>
</dbReference>
<dbReference type="Gene3D" id="1.10.287.130">
    <property type="match status" value="1"/>
</dbReference>
<dbReference type="Gene3D" id="3.30.450.40">
    <property type="match status" value="1"/>
</dbReference>
<dbReference type="KEGG" id="ddu:GF1_19270"/>
<dbReference type="RefSeq" id="WP_267926297.1">
    <property type="nucleotide sequence ID" value="NZ_AP024233.1"/>
</dbReference>
<dbReference type="PANTHER" id="PTHR33525">
    <property type="match status" value="1"/>
</dbReference>
<dbReference type="GO" id="GO:0000155">
    <property type="term" value="F:phosphorelay sensor kinase activity"/>
    <property type="evidence" value="ECO:0007669"/>
    <property type="project" value="InterPro"/>
</dbReference>
<dbReference type="InterPro" id="IPR003594">
    <property type="entry name" value="HATPase_dom"/>
</dbReference>
<dbReference type="InterPro" id="IPR003607">
    <property type="entry name" value="HD/PDEase_dom"/>
</dbReference>
<feature type="domain" description="HDOD" evidence="6">
    <location>
        <begin position="17"/>
        <end position="214"/>
    </location>
</feature>
<keyword evidence="3" id="KW-0597">Phosphoprotein</keyword>
<dbReference type="Proteomes" id="UP001063350">
    <property type="component" value="Chromosome"/>
</dbReference>
<dbReference type="PRINTS" id="PR00344">
    <property type="entry name" value="BCTRLSENSOR"/>
</dbReference>
<keyword evidence="8" id="KW-1185">Reference proteome</keyword>
<dbReference type="InterPro" id="IPR036097">
    <property type="entry name" value="HisK_dim/P_sf"/>
</dbReference>
<evidence type="ECO:0000313" key="7">
    <source>
        <dbReference type="EMBL" id="BCO09551.1"/>
    </source>
</evidence>
<protein>
    <recommendedName>
        <fullName evidence="2">histidine kinase</fullName>
        <ecNumber evidence="2">2.7.13.3</ecNumber>
    </recommendedName>
</protein>
<dbReference type="SMART" id="SM00388">
    <property type="entry name" value="HisKA"/>
    <property type="match status" value="1"/>
</dbReference>
<dbReference type="InterPro" id="IPR013976">
    <property type="entry name" value="HDOD"/>
</dbReference>
<dbReference type="PROSITE" id="PS50109">
    <property type="entry name" value="HIS_KIN"/>
    <property type="match status" value="1"/>
</dbReference>
<feature type="region of interest" description="Disordered" evidence="4">
    <location>
        <begin position="282"/>
        <end position="301"/>
    </location>
</feature>
<accession>A0A915XLC8</accession>
<evidence type="ECO:0000259" key="5">
    <source>
        <dbReference type="PROSITE" id="PS50109"/>
    </source>
</evidence>
<dbReference type="InterPro" id="IPR005467">
    <property type="entry name" value="His_kinase_dom"/>
</dbReference>
<dbReference type="CDD" id="cd00077">
    <property type="entry name" value="HDc"/>
    <property type="match status" value="1"/>
</dbReference>
<comment type="catalytic activity">
    <reaction evidence="1">
        <text>ATP + protein L-histidine = ADP + protein N-phospho-L-histidine.</text>
        <dbReference type="EC" id="2.7.13.3"/>
    </reaction>
</comment>
<proteinExistence type="predicted"/>
<evidence type="ECO:0000259" key="6">
    <source>
        <dbReference type="PROSITE" id="PS51833"/>
    </source>
</evidence>
<evidence type="ECO:0000256" key="2">
    <source>
        <dbReference type="ARBA" id="ARBA00012438"/>
    </source>
</evidence>
<evidence type="ECO:0000256" key="3">
    <source>
        <dbReference type="ARBA" id="ARBA00022553"/>
    </source>
</evidence>
<dbReference type="AlphaFoldDB" id="A0A915XLC8"/>
<sequence>MSPAETALNRLKTSGNLPSMPQVLVQLIDACHKTEVDLREVSGIVEQDTTLSAKILQLANSAFMGAKSSFVDIGQAVIYLGADTVKNLAISVSVQQVFRRIETNGLLSMDRFWYHSCLNAVIARQLATITGYTNPAEAYLAGLLHDIGKLVLWMAFPGKYAPLLLKGIRCHNGRLAFLEQEKLHINHCQAGAWLVDEWRFPTLFGDAIRFHHHPVDELVEALPLVRLVYLADLLSHAETGDPECEAVAERFFGLDAKKLWTSLESVEEQVEEMAATLGIPIPSSRQSSLAPEPAAEAPHRETSLELISRVRDISQLTGAMGRLIQAEDQEQIINVLEESLKILFSENRSLMLCHDRRTGELYGCASTDNPYYREAGQLRFPVDQHPKSLASRAVELGQIMHSFMNRPSQEKNILDEQILHLLGTDGLLVVPMVHRKQVLGALIIGIFKDSYRALLSHATPLQLLASQAAASLYIEHLHREEAQRLINERLEAAGLVARKIAHEINNPLAILRNYMKILDLKLGKDHQVREELTIIDSEFERIGQITEQLRDLSAPKSVRNQHALDLNRTLEDIINLFRMVLDRDRNIRMEFDPADKLPPVVSDANALRQVMINLCTNAADAMPDGGTITIATRSVTRDGRDWVQITITDTGTGIDAAMQDKIFHPGISSKGGGHAGLGLAIVQKIIRDMGGELTFETSTQGTTFSITLPAQHT</sequence>
<dbReference type="SUPFAM" id="SSF47384">
    <property type="entry name" value="Homodimeric domain of signal transducing histidine kinase"/>
    <property type="match status" value="1"/>
</dbReference>
<evidence type="ECO:0000256" key="1">
    <source>
        <dbReference type="ARBA" id="ARBA00000085"/>
    </source>
</evidence>
<organism evidence="7 8">
    <name type="scientific">Desulfolithobacter dissulfuricans</name>
    <dbReference type="NCBI Taxonomy" id="2795293"/>
    <lineage>
        <taxon>Bacteria</taxon>
        <taxon>Pseudomonadati</taxon>
        <taxon>Thermodesulfobacteriota</taxon>
        <taxon>Desulfobulbia</taxon>
        <taxon>Desulfobulbales</taxon>
        <taxon>Desulfobulbaceae</taxon>
        <taxon>Desulfolithobacter</taxon>
    </lineage>
</organism>
<dbReference type="CDD" id="cd00082">
    <property type="entry name" value="HisKA"/>
    <property type="match status" value="1"/>
</dbReference>
<dbReference type="InterPro" id="IPR003661">
    <property type="entry name" value="HisK_dim/P_dom"/>
</dbReference>
<dbReference type="InterPro" id="IPR029016">
    <property type="entry name" value="GAF-like_dom_sf"/>
</dbReference>
<name>A0A915XLC8_9BACT</name>
<evidence type="ECO:0000313" key="8">
    <source>
        <dbReference type="Proteomes" id="UP001063350"/>
    </source>
</evidence>
<dbReference type="SMART" id="SM00387">
    <property type="entry name" value="HATPase_c"/>
    <property type="match status" value="1"/>
</dbReference>
<dbReference type="PROSITE" id="PS51833">
    <property type="entry name" value="HDOD"/>
    <property type="match status" value="1"/>
</dbReference>
<dbReference type="EC" id="2.7.13.3" evidence="2"/>